<gene>
    <name evidence="2" type="ORF">FIBSPDRAFT_965248</name>
</gene>
<name>A0A165WU52_9AGAM</name>
<organism evidence="2 3">
    <name type="scientific">Athelia psychrophila</name>
    <dbReference type="NCBI Taxonomy" id="1759441"/>
    <lineage>
        <taxon>Eukaryota</taxon>
        <taxon>Fungi</taxon>
        <taxon>Dikarya</taxon>
        <taxon>Basidiomycota</taxon>
        <taxon>Agaricomycotina</taxon>
        <taxon>Agaricomycetes</taxon>
        <taxon>Agaricomycetidae</taxon>
        <taxon>Atheliales</taxon>
        <taxon>Atheliaceae</taxon>
        <taxon>Athelia</taxon>
    </lineage>
</organism>
<evidence type="ECO:0000313" key="3">
    <source>
        <dbReference type="Proteomes" id="UP000076532"/>
    </source>
</evidence>
<sequence length="271" mass="28647">MTTEEVLSHFGALDELIQIIYEGIERFVLLSSIDDIGQEWIVHLGLQGPEGRWWRGSWSDKDILRLTGANASETLLEGFADKIADAIVKGNAGVGDWVADKGAKIHLTLGDSASNASNDKPPMRVPLVELSTEQAASHATRVFWNLATEAQSRKCRINGGASYSAPATTAAYSYTPAPAVVSKNVTSAAPSLPKSSKDTSTLTGDKKIQMKRASPGTGTLDSSSTGATTKTTSGAGPSKAAKKPPPKGASLANPNKKARKYEAVEFESDDE</sequence>
<protein>
    <submittedName>
        <fullName evidence="2">Uncharacterized protein</fullName>
    </submittedName>
</protein>
<accession>A0A165WU52</accession>
<feature type="region of interest" description="Disordered" evidence="1">
    <location>
        <begin position="186"/>
        <end position="271"/>
    </location>
</feature>
<keyword evidence="3" id="KW-1185">Reference proteome</keyword>
<dbReference type="Proteomes" id="UP000076532">
    <property type="component" value="Unassembled WGS sequence"/>
</dbReference>
<proteinExistence type="predicted"/>
<dbReference type="AlphaFoldDB" id="A0A165WU52"/>
<feature type="compositionally biased region" description="Low complexity" evidence="1">
    <location>
        <begin position="222"/>
        <end position="239"/>
    </location>
</feature>
<reference evidence="2 3" key="1">
    <citation type="journal article" date="2016" name="Mol. Biol. Evol.">
        <title>Comparative Genomics of Early-Diverging Mushroom-Forming Fungi Provides Insights into the Origins of Lignocellulose Decay Capabilities.</title>
        <authorList>
            <person name="Nagy L.G."/>
            <person name="Riley R."/>
            <person name="Tritt A."/>
            <person name="Adam C."/>
            <person name="Daum C."/>
            <person name="Floudas D."/>
            <person name="Sun H."/>
            <person name="Yadav J.S."/>
            <person name="Pangilinan J."/>
            <person name="Larsson K.H."/>
            <person name="Matsuura K."/>
            <person name="Barry K."/>
            <person name="Labutti K."/>
            <person name="Kuo R."/>
            <person name="Ohm R.A."/>
            <person name="Bhattacharya S.S."/>
            <person name="Shirouzu T."/>
            <person name="Yoshinaga Y."/>
            <person name="Martin F.M."/>
            <person name="Grigoriev I.V."/>
            <person name="Hibbett D.S."/>
        </authorList>
    </citation>
    <scope>NUCLEOTIDE SEQUENCE [LARGE SCALE GENOMIC DNA]</scope>
    <source>
        <strain evidence="2 3">CBS 109695</strain>
    </source>
</reference>
<evidence type="ECO:0000313" key="2">
    <source>
        <dbReference type="EMBL" id="KZP07918.1"/>
    </source>
</evidence>
<dbReference type="OrthoDB" id="3164380at2759"/>
<dbReference type="EMBL" id="KV417736">
    <property type="protein sequence ID" value="KZP07918.1"/>
    <property type="molecule type" value="Genomic_DNA"/>
</dbReference>
<evidence type="ECO:0000256" key="1">
    <source>
        <dbReference type="SAM" id="MobiDB-lite"/>
    </source>
</evidence>